<dbReference type="EMBL" id="CP098023">
    <property type="protein sequence ID" value="WKD49532.1"/>
    <property type="molecule type" value="Genomic_DNA"/>
</dbReference>
<dbReference type="Pfam" id="PF22016">
    <property type="entry name" value="DUF6933"/>
    <property type="match status" value="1"/>
</dbReference>
<evidence type="ECO:0000259" key="1">
    <source>
        <dbReference type="Pfam" id="PF22016"/>
    </source>
</evidence>
<evidence type="ECO:0000313" key="2">
    <source>
        <dbReference type="EMBL" id="WKD49532.1"/>
    </source>
</evidence>
<keyword evidence="3" id="KW-1185">Reference proteome</keyword>
<reference evidence="2 3" key="1">
    <citation type="submission" date="2022-05" db="EMBL/GenBank/DDBJ databases">
        <title>Microbulbifer sp. nov., isolated from sponge.</title>
        <authorList>
            <person name="Gao L."/>
        </authorList>
    </citation>
    <scope>NUCLEOTIDE SEQUENCE [LARGE SCALE GENOMIC DNA]</scope>
    <source>
        <strain evidence="2 3">MI-G</strain>
    </source>
</reference>
<accession>A0ABY9EB49</accession>
<sequence length="107" mass="11891">MGRWFREAFTASLAYMGLPDNQVSRAELALGAVQFDTNTNRSVQGSLNRMRLMLDGPLEKVDDVMLLNPLSVTRWLCHYPVRARSGSGYSMADDAMTKRVAALSHAL</sequence>
<gene>
    <name evidence="2" type="ORF">M8T91_16805</name>
</gene>
<evidence type="ECO:0000313" key="3">
    <source>
        <dbReference type="Proteomes" id="UP001321520"/>
    </source>
</evidence>
<protein>
    <recommendedName>
        <fullName evidence="1">DUF6933 domain-containing protein</fullName>
    </recommendedName>
</protein>
<name>A0ABY9EB49_9GAMM</name>
<feature type="domain" description="DUF6933" evidence="1">
    <location>
        <begin position="2"/>
        <end position="93"/>
    </location>
</feature>
<dbReference type="Proteomes" id="UP001321520">
    <property type="component" value="Chromosome"/>
</dbReference>
<proteinExistence type="predicted"/>
<organism evidence="2 3">
    <name type="scientific">Microbulbifer spongiae</name>
    <dbReference type="NCBI Taxonomy" id="2944933"/>
    <lineage>
        <taxon>Bacteria</taxon>
        <taxon>Pseudomonadati</taxon>
        <taxon>Pseudomonadota</taxon>
        <taxon>Gammaproteobacteria</taxon>
        <taxon>Cellvibrionales</taxon>
        <taxon>Microbulbiferaceae</taxon>
        <taxon>Microbulbifer</taxon>
    </lineage>
</organism>
<dbReference type="InterPro" id="IPR053864">
    <property type="entry name" value="DUF6933"/>
</dbReference>